<proteinExistence type="predicted"/>
<protein>
    <submittedName>
        <fullName evidence="1">Uncharacterized protein</fullName>
    </submittedName>
</protein>
<dbReference type="EMBL" id="JAQOWY010000543">
    <property type="protein sequence ID" value="KAK1840637.1"/>
    <property type="molecule type" value="Genomic_DNA"/>
</dbReference>
<evidence type="ECO:0000313" key="1">
    <source>
        <dbReference type="EMBL" id="KAK1840637.1"/>
    </source>
</evidence>
<accession>A0AAD9A5U1</accession>
<reference evidence="1" key="1">
    <citation type="submission" date="2023-01" db="EMBL/GenBank/DDBJ databases">
        <title>Colletotrichum chrysophilum M932 genome sequence.</title>
        <authorList>
            <person name="Baroncelli R."/>
        </authorList>
    </citation>
    <scope>NUCLEOTIDE SEQUENCE</scope>
    <source>
        <strain evidence="1">M932</strain>
    </source>
</reference>
<keyword evidence="2" id="KW-1185">Reference proteome</keyword>
<sequence length="92" mass="10655">MRFIWTTRSQHSEANNLGGLRMSRPHLVSWRLRITIHLLRLWLPLKPLKQQELSPIPMKCLVFGDGLLFMAFPEAGAFQVQRLGCLPILFQS</sequence>
<dbReference type="AlphaFoldDB" id="A0AAD9A5U1"/>
<dbReference type="Proteomes" id="UP001243330">
    <property type="component" value="Unassembled WGS sequence"/>
</dbReference>
<gene>
    <name evidence="1" type="ORF">CCHR01_16727</name>
</gene>
<name>A0AAD9A5U1_9PEZI</name>
<comment type="caution">
    <text evidence="1">The sequence shown here is derived from an EMBL/GenBank/DDBJ whole genome shotgun (WGS) entry which is preliminary data.</text>
</comment>
<evidence type="ECO:0000313" key="2">
    <source>
        <dbReference type="Proteomes" id="UP001243330"/>
    </source>
</evidence>
<organism evidence="1 2">
    <name type="scientific">Colletotrichum chrysophilum</name>
    <dbReference type="NCBI Taxonomy" id="1836956"/>
    <lineage>
        <taxon>Eukaryota</taxon>
        <taxon>Fungi</taxon>
        <taxon>Dikarya</taxon>
        <taxon>Ascomycota</taxon>
        <taxon>Pezizomycotina</taxon>
        <taxon>Sordariomycetes</taxon>
        <taxon>Hypocreomycetidae</taxon>
        <taxon>Glomerellales</taxon>
        <taxon>Glomerellaceae</taxon>
        <taxon>Colletotrichum</taxon>
        <taxon>Colletotrichum gloeosporioides species complex</taxon>
    </lineage>
</organism>